<dbReference type="OrthoDB" id="1766664at2"/>
<dbReference type="AlphaFoldDB" id="A0A323TCE1"/>
<organism evidence="1 2">
    <name type="scientific">Salipaludibacillus keqinensis</name>
    <dbReference type="NCBI Taxonomy" id="2045207"/>
    <lineage>
        <taxon>Bacteria</taxon>
        <taxon>Bacillati</taxon>
        <taxon>Bacillota</taxon>
        <taxon>Bacilli</taxon>
        <taxon>Bacillales</taxon>
        <taxon>Bacillaceae</taxon>
    </lineage>
</organism>
<dbReference type="GO" id="GO:0000166">
    <property type="term" value="F:nucleotide binding"/>
    <property type="evidence" value="ECO:0007669"/>
    <property type="project" value="InterPro"/>
</dbReference>
<dbReference type="InterPro" id="IPR003203">
    <property type="entry name" value="CobU/CobP"/>
</dbReference>
<evidence type="ECO:0000313" key="2">
    <source>
        <dbReference type="Proteomes" id="UP000248214"/>
    </source>
</evidence>
<dbReference type="GO" id="GO:0043752">
    <property type="term" value="F:adenosylcobinamide kinase activity"/>
    <property type="evidence" value="ECO:0007669"/>
    <property type="project" value="InterPro"/>
</dbReference>
<reference evidence="1 2" key="1">
    <citation type="submission" date="2017-10" db="EMBL/GenBank/DDBJ databases">
        <title>Bacillus sp. nov., a halophilic bacterium isolated from a Keqin Lake.</title>
        <authorList>
            <person name="Wang H."/>
        </authorList>
    </citation>
    <scope>NUCLEOTIDE SEQUENCE [LARGE SCALE GENOMIC DNA]</scope>
    <source>
        <strain evidence="1 2">KQ-12</strain>
    </source>
</reference>
<protein>
    <submittedName>
        <fullName evidence="1">Uncharacterized protein</fullName>
    </submittedName>
</protein>
<evidence type="ECO:0000313" key="1">
    <source>
        <dbReference type="EMBL" id="PYZ92316.1"/>
    </source>
</evidence>
<gene>
    <name evidence="1" type="ORF">CR194_15900</name>
</gene>
<keyword evidence="2" id="KW-1185">Reference proteome</keyword>
<dbReference type="InterPro" id="IPR027417">
    <property type="entry name" value="P-loop_NTPase"/>
</dbReference>
<dbReference type="RefSeq" id="WP_110610852.1">
    <property type="nucleotide sequence ID" value="NZ_PDOD01000004.1"/>
</dbReference>
<dbReference type="Pfam" id="PF02283">
    <property type="entry name" value="CobU"/>
    <property type="match status" value="1"/>
</dbReference>
<dbReference type="GO" id="GO:0009236">
    <property type="term" value="P:cobalamin biosynthetic process"/>
    <property type="evidence" value="ECO:0007669"/>
    <property type="project" value="UniProtKB-UniPathway"/>
</dbReference>
<dbReference type="SUPFAM" id="SSF52540">
    <property type="entry name" value="P-loop containing nucleoside triphosphate hydrolases"/>
    <property type="match status" value="1"/>
</dbReference>
<dbReference type="EMBL" id="PDOD01000004">
    <property type="protein sequence ID" value="PYZ92316.1"/>
    <property type="molecule type" value="Genomic_DNA"/>
</dbReference>
<name>A0A323TCE1_9BACI</name>
<sequence>MQLIIGGAFSGKRKIVKNLSGNVSWISSYEQQSLSNWEKVWEIDSNLVLEGWENWLRTEIQSGRSIAAIRQQMNTLFAELKAEEKRRDQQVILIMLEMGRGIVPLEEENRQLRDLTGWIQQDAAEISEKVIYVWHGLTRVMK</sequence>
<accession>A0A323TCE1</accession>
<dbReference type="Proteomes" id="UP000248214">
    <property type="component" value="Unassembled WGS sequence"/>
</dbReference>
<dbReference type="Gene3D" id="3.40.50.300">
    <property type="entry name" value="P-loop containing nucleotide triphosphate hydrolases"/>
    <property type="match status" value="1"/>
</dbReference>
<comment type="caution">
    <text evidence="1">The sequence shown here is derived from an EMBL/GenBank/DDBJ whole genome shotgun (WGS) entry which is preliminary data.</text>
</comment>
<proteinExistence type="predicted"/>
<dbReference type="UniPathway" id="UPA00148">
    <property type="reaction ID" value="UER00236"/>
</dbReference>